<proteinExistence type="predicted"/>
<dbReference type="EMBL" id="QSUL01000002">
    <property type="protein sequence ID" value="RGN39418.1"/>
    <property type="molecule type" value="Genomic_DNA"/>
</dbReference>
<protein>
    <submittedName>
        <fullName evidence="1">Uncharacterized protein</fullName>
    </submittedName>
</protein>
<dbReference type="Proteomes" id="UP000260983">
    <property type="component" value="Unassembled WGS sequence"/>
</dbReference>
<sequence>MRLYTFIIIGFLMQACQQKSQEELLSIIVTSPSENWNGRNGQDYIKLWLNDSLIFSGTYFTQFNDTLPDVPKSFDEIKDFWGMNVALLSKKDMKYQDSLKIRLRLVTLDGMPNEDPISIDSTFYFYPIDSIFDIMFLVDRYKKEFRGYDYYHNSERWEP</sequence>
<reference evidence="1 2" key="1">
    <citation type="submission" date="2018-08" db="EMBL/GenBank/DDBJ databases">
        <title>A genome reference for cultivated species of the human gut microbiota.</title>
        <authorList>
            <person name="Zou Y."/>
            <person name="Xue W."/>
            <person name="Luo G."/>
        </authorList>
    </citation>
    <scope>NUCLEOTIDE SEQUENCE [LARGE SCALE GENOMIC DNA]</scope>
    <source>
        <strain evidence="1 2">OM05-15BH</strain>
    </source>
</reference>
<evidence type="ECO:0000313" key="1">
    <source>
        <dbReference type="EMBL" id="RGN39418.1"/>
    </source>
</evidence>
<organism evidence="1 2">
    <name type="scientific">Bacteroides oleiciplenus</name>
    <dbReference type="NCBI Taxonomy" id="626931"/>
    <lineage>
        <taxon>Bacteria</taxon>
        <taxon>Pseudomonadati</taxon>
        <taxon>Bacteroidota</taxon>
        <taxon>Bacteroidia</taxon>
        <taxon>Bacteroidales</taxon>
        <taxon>Bacteroidaceae</taxon>
        <taxon>Bacteroides</taxon>
    </lineage>
</organism>
<comment type="caution">
    <text evidence="1">The sequence shown here is derived from an EMBL/GenBank/DDBJ whole genome shotgun (WGS) entry which is preliminary data.</text>
</comment>
<gene>
    <name evidence="1" type="ORF">DXB65_03570</name>
</gene>
<dbReference type="RefSeq" id="WP_044137950.1">
    <property type="nucleotide sequence ID" value="NZ_CABKRN010000002.1"/>
</dbReference>
<dbReference type="AlphaFoldDB" id="A0A3E5BPA8"/>
<evidence type="ECO:0000313" key="2">
    <source>
        <dbReference type="Proteomes" id="UP000260983"/>
    </source>
</evidence>
<accession>A0A3E5BPA8</accession>
<dbReference type="PROSITE" id="PS51257">
    <property type="entry name" value="PROKAR_LIPOPROTEIN"/>
    <property type="match status" value="1"/>
</dbReference>
<name>A0A3E5BPA8_9BACE</name>